<protein>
    <recommendedName>
        <fullName evidence="7">Integrase catalytic domain-containing protein</fullName>
    </recommendedName>
</protein>
<dbReference type="Gene3D" id="3.30.420.10">
    <property type="entry name" value="Ribonuclease H-like superfamily/Ribonuclease H"/>
    <property type="match status" value="1"/>
</dbReference>
<dbReference type="Gene3D" id="3.30.70.270">
    <property type="match status" value="1"/>
</dbReference>
<dbReference type="CDD" id="cd01647">
    <property type="entry name" value="RT_LTR"/>
    <property type="match status" value="1"/>
</dbReference>
<dbReference type="OrthoDB" id="10055717at2759"/>
<reference evidence="8 9" key="1">
    <citation type="journal article" date="2021" name="bioRxiv">
        <title>The Gossypium anomalum genome as a resource for cotton improvement and evolutionary analysis of hybrid incompatibility.</title>
        <authorList>
            <person name="Grover C.E."/>
            <person name="Yuan D."/>
            <person name="Arick M.A."/>
            <person name="Miller E.R."/>
            <person name="Hu G."/>
            <person name="Peterson D.G."/>
            <person name="Wendel J.F."/>
            <person name="Udall J.A."/>
        </authorList>
    </citation>
    <scope>NUCLEOTIDE SEQUENCE [LARGE SCALE GENOMIC DNA]</scope>
    <source>
        <strain evidence="8">JFW-Udall</strain>
        <tissue evidence="8">Leaf</tissue>
    </source>
</reference>
<gene>
    <name evidence="8" type="ORF">CXB51_004597</name>
</gene>
<dbReference type="Pfam" id="PF00665">
    <property type="entry name" value="rve"/>
    <property type="match status" value="1"/>
</dbReference>
<dbReference type="GO" id="GO:0016779">
    <property type="term" value="F:nucleotidyltransferase activity"/>
    <property type="evidence" value="ECO:0007669"/>
    <property type="project" value="UniProtKB-KW"/>
</dbReference>
<dbReference type="InterPro" id="IPR000477">
    <property type="entry name" value="RT_dom"/>
</dbReference>
<dbReference type="Proteomes" id="UP000701853">
    <property type="component" value="Chromosome 2"/>
</dbReference>
<dbReference type="InterPro" id="IPR043502">
    <property type="entry name" value="DNA/RNA_pol_sf"/>
</dbReference>
<evidence type="ECO:0000256" key="1">
    <source>
        <dbReference type="ARBA" id="ARBA00022679"/>
    </source>
</evidence>
<dbReference type="InterPro" id="IPR036397">
    <property type="entry name" value="RNaseH_sf"/>
</dbReference>
<keyword evidence="1" id="KW-0808">Transferase</keyword>
<evidence type="ECO:0000256" key="6">
    <source>
        <dbReference type="SAM" id="MobiDB-lite"/>
    </source>
</evidence>
<dbReference type="EMBL" id="JAHUZN010000002">
    <property type="protein sequence ID" value="KAG8501851.1"/>
    <property type="molecule type" value="Genomic_DNA"/>
</dbReference>
<proteinExistence type="predicted"/>
<dbReference type="GO" id="GO:0004519">
    <property type="term" value="F:endonuclease activity"/>
    <property type="evidence" value="ECO:0007669"/>
    <property type="project" value="UniProtKB-KW"/>
</dbReference>
<dbReference type="PROSITE" id="PS50994">
    <property type="entry name" value="INTEGRASE"/>
    <property type="match status" value="1"/>
</dbReference>
<dbReference type="InterPro" id="IPR005162">
    <property type="entry name" value="Retrotrans_gag_dom"/>
</dbReference>
<organism evidence="8 9">
    <name type="scientific">Gossypium anomalum</name>
    <dbReference type="NCBI Taxonomy" id="47600"/>
    <lineage>
        <taxon>Eukaryota</taxon>
        <taxon>Viridiplantae</taxon>
        <taxon>Streptophyta</taxon>
        <taxon>Embryophyta</taxon>
        <taxon>Tracheophyta</taxon>
        <taxon>Spermatophyta</taxon>
        <taxon>Magnoliopsida</taxon>
        <taxon>eudicotyledons</taxon>
        <taxon>Gunneridae</taxon>
        <taxon>Pentapetalae</taxon>
        <taxon>rosids</taxon>
        <taxon>malvids</taxon>
        <taxon>Malvales</taxon>
        <taxon>Malvaceae</taxon>
        <taxon>Malvoideae</taxon>
        <taxon>Gossypium</taxon>
    </lineage>
</organism>
<name>A0A8J5Z877_9ROSI</name>
<feature type="region of interest" description="Disordered" evidence="6">
    <location>
        <begin position="347"/>
        <end position="398"/>
    </location>
</feature>
<keyword evidence="3" id="KW-0540">Nuclease</keyword>
<evidence type="ECO:0000313" key="8">
    <source>
        <dbReference type="EMBL" id="KAG8501851.1"/>
    </source>
</evidence>
<dbReference type="InterPro" id="IPR001584">
    <property type="entry name" value="Integrase_cat-core"/>
</dbReference>
<dbReference type="Pfam" id="PF17921">
    <property type="entry name" value="Integrase_H2C2"/>
    <property type="match status" value="1"/>
</dbReference>
<dbReference type="Pfam" id="PF00078">
    <property type="entry name" value="RVT_1"/>
    <property type="match status" value="1"/>
</dbReference>
<dbReference type="InterPro" id="IPR050951">
    <property type="entry name" value="Retrovirus_Pol_polyprotein"/>
</dbReference>
<dbReference type="InterPro" id="IPR043128">
    <property type="entry name" value="Rev_trsase/Diguanyl_cyclase"/>
</dbReference>
<keyword evidence="2" id="KW-0548">Nucleotidyltransferase</keyword>
<keyword evidence="4" id="KW-0255">Endonuclease</keyword>
<dbReference type="GO" id="GO:0003676">
    <property type="term" value="F:nucleic acid binding"/>
    <property type="evidence" value="ECO:0007669"/>
    <property type="project" value="InterPro"/>
</dbReference>
<comment type="caution">
    <text evidence="8">The sequence shown here is derived from an EMBL/GenBank/DDBJ whole genome shotgun (WGS) entry which is preliminary data.</text>
</comment>
<feature type="region of interest" description="Disordered" evidence="6">
    <location>
        <begin position="245"/>
        <end position="270"/>
    </location>
</feature>
<sequence length="1399" mass="159546">MVCSSMKPQGVSEDQIKLRAFPFSLAGMAKEWLFYLPPNSITTWAELSRVFLDRYFPAAKASELRRSILGIQQRNDESLYDYWERFKKLCASCPQHGLSKQTLLQYLYEGMLPMDKKMVDAASGGALVNMTPENARTLISTMAANSQQFGSSSEPSRRVHEVSTVSLENKIDKLTDIVNSLVTGKIGAAKVCGICTMPNHPTDSCPMLQDETGAQVNAINNFPGPPQRPYNPYGNTFNSGWRDHPNLSYRNKNQNYQPRPPPFPNQSPQKASLETIVEKLALSQEKFQTQTQSHLQEIDRQISQLAQTVGRLESQGRLPSQTETNPRENVSAITLRSGTVISPVPIMEPEKIEKDKEDTSLKSQEEKSSPTSGKVIPSPSFSTYETLPPFPGRLARRSKKEEEKEILDIFKKVEINIHSLMSFGRVNLNENISAVFQRRLPPKYKDQGMFAIPCKIGKVGIKRAMCDLGASINVMPLSVYNKISTEPLKETRVTVQLVDRSVIYPEGVLENVLVKVNDLIFPADFYIIDMENDRSNNGSEILLGRPFLSTAHTKIDVRNGILTMEFDGEVKFDVYKAMKYPDSIAPQLELKQLPSHLKYEFLGDNRTLPIIISSELSRQEEEELIAVLRTYKKAIGWTLADIQGLSPSTCMHKIKTEENAKPTREGQRRLNPPMMEVVKEEIQKLLDADIIYPISDSKWVSPVHVVPKKTGITVVENAEGEMIPKRVQNGWRMFRWHLRTKKKTTFTCPFGTFAYRRMPFGLCNAPATFQRCMLSIFSDHIERGIEVFMDDFTVYGFYRRFIKDFSKLAQPLCRLLQKDVNFVFDQSCKDSFDELKGRLISAPIVQPPNWTLPFEIMCDASDLSVGAVLGQRSKEGPHVIAYASRTLDSAQRNYSTTEKELFAEFDLEIKDKKGSENLVADHLSRLPTSPVEPPLREQFPDETLMEAHVSFPWFADLANFLATGKFPNNLSQSEIKRIKRESRYYIWDDPYLWKNCSDQVVRRCVSNSEVKSILEFCHSYTCGGHFGPKRTAHKILECGFYWPTLFKDTYNFCKACDRCQRVGNLSRRSEMPLNPIHICEIFDVWGLDYMGPFTSSFGNLYIILAVDYVSKWVEAKATRENDAKTTTNFLRDFIFSRFGTPRAIICDRGTHFVNRVVEALIKKYGVTQRIATAYHPQTNGQAEVSNREIKSILEKTVKPNRKDWSLKLVDALWAYRTAYKGPIGMSPYRLIFGKPCHLPVELEHRAFWAVKECNMEMNAVGEERKLHIQELEEIRRNAYDSAQNYKERTKAFHDKHISFKSFSVGQKVLLFNSKLKIFAGKLKSKWSGPFTVINVFPHGAVEIEDSSGARFKVNGQRLKPFFESTPIGLIEEIGPLQALEENITEILSFLYLSRGRRRH</sequence>
<dbReference type="SUPFAM" id="SSF53098">
    <property type="entry name" value="Ribonuclease H-like"/>
    <property type="match status" value="1"/>
</dbReference>
<dbReference type="GO" id="GO:0015074">
    <property type="term" value="P:DNA integration"/>
    <property type="evidence" value="ECO:0007669"/>
    <property type="project" value="InterPro"/>
</dbReference>
<dbReference type="Gene3D" id="1.10.340.70">
    <property type="match status" value="1"/>
</dbReference>
<feature type="domain" description="Integrase catalytic" evidence="7">
    <location>
        <begin position="1071"/>
        <end position="1235"/>
    </location>
</feature>
<evidence type="ECO:0000256" key="5">
    <source>
        <dbReference type="ARBA" id="ARBA00023268"/>
    </source>
</evidence>
<dbReference type="Pfam" id="PF03732">
    <property type="entry name" value="Retrotrans_gag"/>
    <property type="match status" value="1"/>
</dbReference>
<dbReference type="InterPro" id="IPR012337">
    <property type="entry name" value="RNaseH-like_sf"/>
</dbReference>
<evidence type="ECO:0000256" key="4">
    <source>
        <dbReference type="ARBA" id="ARBA00022759"/>
    </source>
</evidence>
<dbReference type="Pfam" id="PF17919">
    <property type="entry name" value="RT_RNaseH_2"/>
    <property type="match status" value="1"/>
</dbReference>
<dbReference type="Gene3D" id="3.10.10.10">
    <property type="entry name" value="HIV Type 1 Reverse Transcriptase, subunit A, domain 1"/>
    <property type="match status" value="1"/>
</dbReference>
<dbReference type="PANTHER" id="PTHR37984">
    <property type="entry name" value="PROTEIN CBG26694"/>
    <property type="match status" value="1"/>
</dbReference>
<keyword evidence="4" id="KW-0378">Hydrolase</keyword>
<dbReference type="SUPFAM" id="SSF56672">
    <property type="entry name" value="DNA/RNA polymerases"/>
    <property type="match status" value="1"/>
</dbReference>
<dbReference type="InterPro" id="IPR041588">
    <property type="entry name" value="Integrase_H2C2"/>
</dbReference>
<evidence type="ECO:0000256" key="3">
    <source>
        <dbReference type="ARBA" id="ARBA00022722"/>
    </source>
</evidence>
<dbReference type="InterPro" id="IPR021109">
    <property type="entry name" value="Peptidase_aspartic_dom_sf"/>
</dbReference>
<feature type="compositionally biased region" description="Basic and acidic residues" evidence="6">
    <location>
        <begin position="348"/>
        <end position="368"/>
    </location>
</feature>
<dbReference type="PANTHER" id="PTHR37984:SF5">
    <property type="entry name" value="PROTEIN NYNRIN-LIKE"/>
    <property type="match status" value="1"/>
</dbReference>
<dbReference type="CDD" id="cd00303">
    <property type="entry name" value="retropepsin_like"/>
    <property type="match status" value="1"/>
</dbReference>
<keyword evidence="5" id="KW-0511">Multifunctional enzyme</keyword>
<evidence type="ECO:0000259" key="7">
    <source>
        <dbReference type="PROSITE" id="PS50994"/>
    </source>
</evidence>
<evidence type="ECO:0000313" key="9">
    <source>
        <dbReference type="Proteomes" id="UP000701853"/>
    </source>
</evidence>
<accession>A0A8J5Z877</accession>
<dbReference type="Gene3D" id="2.40.70.10">
    <property type="entry name" value="Acid Proteases"/>
    <property type="match status" value="1"/>
</dbReference>
<dbReference type="InterPro" id="IPR041577">
    <property type="entry name" value="RT_RNaseH_2"/>
</dbReference>
<evidence type="ECO:0000256" key="2">
    <source>
        <dbReference type="ARBA" id="ARBA00022695"/>
    </source>
</evidence>
<keyword evidence="9" id="KW-1185">Reference proteome</keyword>